<evidence type="ECO:0000256" key="2">
    <source>
        <dbReference type="ARBA" id="ARBA00022723"/>
    </source>
</evidence>
<evidence type="ECO:0000256" key="1">
    <source>
        <dbReference type="ARBA" id="ARBA00010609"/>
    </source>
</evidence>
<dbReference type="SUPFAM" id="SSF49503">
    <property type="entry name" value="Cupredoxins"/>
    <property type="match status" value="3"/>
</dbReference>
<dbReference type="EMBL" id="JAPDOD010000003">
    <property type="protein sequence ID" value="MDA0159758.1"/>
    <property type="molecule type" value="Genomic_DNA"/>
</dbReference>
<dbReference type="PANTHER" id="PTHR48267">
    <property type="entry name" value="CUPREDOXIN SUPERFAMILY PROTEIN"/>
    <property type="match status" value="1"/>
</dbReference>
<evidence type="ECO:0000259" key="4">
    <source>
        <dbReference type="Pfam" id="PF00394"/>
    </source>
</evidence>
<sequence length="501" mass="55824">MAGFRPPHDAGSSRRDFLRNGSYSIALVCTFGTTESLKGPSVQTSAKLQTSAARRAQFSSPFTPFARDLPIAPELAPVSGKNGVDVYDVDIKEGLAEILPGFETPIYGYEGVYPGPTIRARKGRPAIVRQHNQLTFDSNVHLHGGYVPAAHDGHPMDVIAPGASFDYTYPNEQDAAFLWYHDHAHGRTARTLYYGLVGTYLLHDEREEELELPQGEYDVPLVLADHAFNKDGSFRYAENVDLGFRGDTMLVNGAVSPRMAVQRRIYRLRFLNASNARSYELRLGNSRQMLQIASDGGLLEAPVARSSFPLHPAERIEVLIDFRSFKPGSEIVLQNVAADAGTTKSVMRFDVVDGGGAEEARMPRGRMRTLEKLPAPNATHRWDLSLLTQGGVQWQIANRGFDPNRIDVSTRLGTSELWQWHNPSNRVHPMHLHGMLYRVVERSSGVVHPGERGWKDTVGVLPGEDVTVQPWFVPYEGRYVFHCHSLEHGDKAMMLQLEVTK</sequence>
<gene>
    <name evidence="7" type="ORF">OM076_05750</name>
</gene>
<evidence type="ECO:0000313" key="8">
    <source>
        <dbReference type="Proteomes" id="UP001149140"/>
    </source>
</evidence>
<dbReference type="Pfam" id="PF00394">
    <property type="entry name" value="Cu-oxidase"/>
    <property type="match status" value="1"/>
</dbReference>
<dbReference type="Gene3D" id="2.60.40.420">
    <property type="entry name" value="Cupredoxins - blue copper proteins"/>
    <property type="match status" value="3"/>
</dbReference>
<dbReference type="InterPro" id="IPR045087">
    <property type="entry name" value="Cu-oxidase_fam"/>
</dbReference>
<dbReference type="Proteomes" id="UP001149140">
    <property type="component" value="Unassembled WGS sequence"/>
</dbReference>
<organism evidence="7 8">
    <name type="scientific">Solirubrobacter ginsenosidimutans</name>
    <dbReference type="NCBI Taxonomy" id="490573"/>
    <lineage>
        <taxon>Bacteria</taxon>
        <taxon>Bacillati</taxon>
        <taxon>Actinomycetota</taxon>
        <taxon>Thermoleophilia</taxon>
        <taxon>Solirubrobacterales</taxon>
        <taxon>Solirubrobacteraceae</taxon>
        <taxon>Solirubrobacter</taxon>
    </lineage>
</organism>
<keyword evidence="8" id="KW-1185">Reference proteome</keyword>
<feature type="domain" description="Plastocyanin-like" evidence="4">
    <location>
        <begin position="219"/>
        <end position="323"/>
    </location>
</feature>
<dbReference type="RefSeq" id="WP_270038528.1">
    <property type="nucleotide sequence ID" value="NZ_JAPDOD010000003.1"/>
</dbReference>
<name>A0A9X3MU65_9ACTN</name>
<feature type="domain" description="Plastocyanin-like" evidence="6">
    <location>
        <begin position="96"/>
        <end position="205"/>
    </location>
</feature>
<dbReference type="GO" id="GO:0016491">
    <property type="term" value="F:oxidoreductase activity"/>
    <property type="evidence" value="ECO:0007669"/>
    <property type="project" value="UniProtKB-KW"/>
</dbReference>
<protein>
    <submittedName>
        <fullName evidence="7">Multicopper oxidase domain-containing protein</fullName>
    </submittedName>
</protein>
<dbReference type="InterPro" id="IPR002355">
    <property type="entry name" value="Cu_oxidase_Cu_BS"/>
</dbReference>
<comment type="similarity">
    <text evidence="1">Belongs to the multicopper oxidase family.</text>
</comment>
<evidence type="ECO:0000259" key="6">
    <source>
        <dbReference type="Pfam" id="PF07732"/>
    </source>
</evidence>
<evidence type="ECO:0000259" key="5">
    <source>
        <dbReference type="Pfam" id="PF07731"/>
    </source>
</evidence>
<keyword evidence="2" id="KW-0479">Metal-binding</keyword>
<evidence type="ECO:0000256" key="3">
    <source>
        <dbReference type="ARBA" id="ARBA00023002"/>
    </source>
</evidence>
<keyword evidence="3" id="KW-0560">Oxidoreductase</keyword>
<accession>A0A9X3MU65</accession>
<reference evidence="7" key="1">
    <citation type="submission" date="2022-10" db="EMBL/GenBank/DDBJ databases">
        <title>The WGS of Solirubrobacter ginsenosidimutans DSM 21036.</title>
        <authorList>
            <person name="Jiang Z."/>
        </authorList>
    </citation>
    <scope>NUCLEOTIDE SEQUENCE</scope>
    <source>
        <strain evidence="7">DSM 21036</strain>
    </source>
</reference>
<feature type="domain" description="Plastocyanin-like" evidence="5">
    <location>
        <begin position="393"/>
        <end position="500"/>
    </location>
</feature>
<comment type="caution">
    <text evidence="7">The sequence shown here is derived from an EMBL/GenBank/DDBJ whole genome shotgun (WGS) entry which is preliminary data.</text>
</comment>
<dbReference type="PROSITE" id="PS00080">
    <property type="entry name" value="MULTICOPPER_OXIDASE2"/>
    <property type="match status" value="1"/>
</dbReference>
<dbReference type="GO" id="GO:0005507">
    <property type="term" value="F:copper ion binding"/>
    <property type="evidence" value="ECO:0007669"/>
    <property type="project" value="InterPro"/>
</dbReference>
<dbReference type="Pfam" id="PF07731">
    <property type="entry name" value="Cu-oxidase_2"/>
    <property type="match status" value="1"/>
</dbReference>
<proteinExistence type="inferred from homology"/>
<dbReference type="AlphaFoldDB" id="A0A9X3MU65"/>
<dbReference type="InterPro" id="IPR011707">
    <property type="entry name" value="Cu-oxidase-like_N"/>
</dbReference>
<dbReference type="PANTHER" id="PTHR48267:SF1">
    <property type="entry name" value="BILIRUBIN OXIDASE"/>
    <property type="match status" value="1"/>
</dbReference>
<evidence type="ECO:0000313" key="7">
    <source>
        <dbReference type="EMBL" id="MDA0159758.1"/>
    </source>
</evidence>
<dbReference type="InterPro" id="IPR008972">
    <property type="entry name" value="Cupredoxin"/>
</dbReference>
<dbReference type="InterPro" id="IPR011706">
    <property type="entry name" value="Cu-oxidase_C"/>
</dbReference>
<dbReference type="InterPro" id="IPR001117">
    <property type="entry name" value="Cu-oxidase_2nd"/>
</dbReference>
<dbReference type="Pfam" id="PF07732">
    <property type="entry name" value="Cu-oxidase_3"/>
    <property type="match status" value="1"/>
</dbReference>